<keyword evidence="3" id="KW-0472">Membrane</keyword>
<protein>
    <submittedName>
        <fullName evidence="4">CorA family divalent cation transporter</fullName>
    </submittedName>
</protein>
<sequence>MTDRHILWFDLADPTADVLEPLQQQYGLHPLAIEDALHAHQRAKVESYPGFEFVVAHGASRQEAGGLQTHELNLFIGERYLISVRHGIGLPYEELLARWERVPDSWRPDSSSLLYVLLDALVDGYAPFADEVEAELRGIRQRLIDPTFSNDQELQRIFDLSEVVHASHAVAFPLKDVLSTLLRAGPPVVSPQEVPYFRDIRDHAQHTVERLDLARSMADRAFDIYHAMENRRQGPVPGS</sequence>
<evidence type="ECO:0000313" key="4">
    <source>
        <dbReference type="EMBL" id="MFB9994706.1"/>
    </source>
</evidence>
<evidence type="ECO:0000313" key="5">
    <source>
        <dbReference type="Proteomes" id="UP001589733"/>
    </source>
</evidence>
<dbReference type="RefSeq" id="WP_380015909.1">
    <property type="nucleotide sequence ID" value="NZ_JBHLYR010000063.1"/>
</dbReference>
<dbReference type="Pfam" id="PF01544">
    <property type="entry name" value="CorA"/>
    <property type="match status" value="1"/>
</dbReference>
<dbReference type="Proteomes" id="UP001589733">
    <property type="component" value="Unassembled WGS sequence"/>
</dbReference>
<evidence type="ECO:0000256" key="2">
    <source>
        <dbReference type="ARBA" id="ARBA00022448"/>
    </source>
</evidence>
<keyword evidence="2" id="KW-0813">Transport</keyword>
<dbReference type="PANTHER" id="PTHR46494:SF1">
    <property type="entry name" value="CORA FAMILY METAL ION TRANSPORTER (EUROFUNG)"/>
    <property type="match status" value="1"/>
</dbReference>
<evidence type="ECO:0000256" key="3">
    <source>
        <dbReference type="ARBA" id="ARBA00022475"/>
    </source>
</evidence>
<dbReference type="Gene3D" id="3.30.460.20">
    <property type="entry name" value="CorA soluble domain-like"/>
    <property type="match status" value="1"/>
</dbReference>
<accession>A0ABV6B741</accession>
<organism evidence="4 5">
    <name type="scientific">Deinococcus oregonensis</name>
    <dbReference type="NCBI Taxonomy" id="1805970"/>
    <lineage>
        <taxon>Bacteria</taxon>
        <taxon>Thermotogati</taxon>
        <taxon>Deinococcota</taxon>
        <taxon>Deinococci</taxon>
        <taxon>Deinococcales</taxon>
        <taxon>Deinococcaceae</taxon>
        <taxon>Deinococcus</taxon>
    </lineage>
</organism>
<dbReference type="Gene3D" id="1.20.58.340">
    <property type="entry name" value="Magnesium transport protein CorA, transmembrane region"/>
    <property type="match status" value="1"/>
</dbReference>
<comment type="caution">
    <text evidence="4">The sequence shown here is derived from an EMBL/GenBank/DDBJ whole genome shotgun (WGS) entry which is preliminary data.</text>
</comment>
<proteinExistence type="predicted"/>
<dbReference type="PANTHER" id="PTHR46494">
    <property type="entry name" value="CORA FAMILY METAL ION TRANSPORTER (EUROFUNG)"/>
    <property type="match status" value="1"/>
</dbReference>
<reference evidence="4 5" key="1">
    <citation type="submission" date="2024-09" db="EMBL/GenBank/DDBJ databases">
        <authorList>
            <person name="Sun Q."/>
            <person name="Mori K."/>
        </authorList>
    </citation>
    <scope>NUCLEOTIDE SEQUENCE [LARGE SCALE GENOMIC DNA]</scope>
    <source>
        <strain evidence="4 5">JCM 13503</strain>
    </source>
</reference>
<dbReference type="InterPro" id="IPR002523">
    <property type="entry name" value="MgTranspt_CorA/ZnTranspt_ZntB"/>
</dbReference>
<dbReference type="EMBL" id="JBHLYR010000063">
    <property type="protein sequence ID" value="MFB9994706.1"/>
    <property type="molecule type" value="Genomic_DNA"/>
</dbReference>
<keyword evidence="3" id="KW-1003">Cell membrane</keyword>
<keyword evidence="5" id="KW-1185">Reference proteome</keyword>
<evidence type="ECO:0000256" key="1">
    <source>
        <dbReference type="ARBA" id="ARBA00004651"/>
    </source>
</evidence>
<dbReference type="SUPFAM" id="SSF143865">
    <property type="entry name" value="CorA soluble domain-like"/>
    <property type="match status" value="1"/>
</dbReference>
<comment type="subcellular location">
    <subcellularLocation>
        <location evidence="1">Cell membrane</location>
        <topology evidence="1">Multi-pass membrane protein</topology>
    </subcellularLocation>
</comment>
<dbReference type="InterPro" id="IPR045861">
    <property type="entry name" value="CorA_cytoplasmic_dom"/>
</dbReference>
<name>A0ABV6B741_9DEIO</name>
<gene>
    <name evidence="4" type="ORF">ACFFLM_22350</name>
</gene>